<evidence type="ECO:0000313" key="2">
    <source>
        <dbReference type="EMBL" id="GCC38819.1"/>
    </source>
</evidence>
<dbReference type="Gene3D" id="4.10.280.10">
    <property type="entry name" value="Helix-loop-helix DNA-binding domain"/>
    <property type="match status" value="1"/>
</dbReference>
<sequence length="51" mass="5653">VQSINGGFSKLKSIVPLIRKDRKPSKVHVLRAASEYIRLLHNVLQEAAAAE</sequence>
<dbReference type="Pfam" id="PF00010">
    <property type="entry name" value="HLH"/>
    <property type="match status" value="1"/>
</dbReference>
<dbReference type="SMART" id="SM00353">
    <property type="entry name" value="HLH"/>
    <property type="match status" value="1"/>
</dbReference>
<evidence type="ECO:0000313" key="3">
    <source>
        <dbReference type="Proteomes" id="UP000287033"/>
    </source>
</evidence>
<dbReference type="PANTHER" id="PTHR23349:SF57">
    <property type="entry name" value="FACTOR IN THE GERMLINE ALPHA"/>
    <property type="match status" value="1"/>
</dbReference>
<dbReference type="GO" id="GO:0000977">
    <property type="term" value="F:RNA polymerase II transcription regulatory region sequence-specific DNA binding"/>
    <property type="evidence" value="ECO:0007669"/>
    <property type="project" value="TreeGrafter"/>
</dbReference>
<dbReference type="EMBL" id="BEZZ01015136">
    <property type="protein sequence ID" value="GCC38819.1"/>
    <property type="molecule type" value="Genomic_DNA"/>
</dbReference>
<keyword evidence="3" id="KW-1185">Reference proteome</keyword>
<comment type="caution">
    <text evidence="2">The sequence shown here is derived from an EMBL/GenBank/DDBJ whole genome shotgun (WGS) entry which is preliminary data.</text>
</comment>
<dbReference type="InterPro" id="IPR036638">
    <property type="entry name" value="HLH_DNA-bd_sf"/>
</dbReference>
<dbReference type="Proteomes" id="UP000287033">
    <property type="component" value="Unassembled WGS sequence"/>
</dbReference>
<proteinExistence type="predicted"/>
<gene>
    <name evidence="2" type="ORF">chiPu_0023074</name>
</gene>
<dbReference type="STRING" id="137246.A0A401T840"/>
<reference evidence="2 3" key="1">
    <citation type="journal article" date="2018" name="Nat. Ecol. Evol.">
        <title>Shark genomes provide insights into elasmobranch evolution and the origin of vertebrates.</title>
        <authorList>
            <person name="Hara Y"/>
            <person name="Yamaguchi K"/>
            <person name="Onimaru K"/>
            <person name="Kadota M"/>
            <person name="Koyanagi M"/>
            <person name="Keeley SD"/>
            <person name="Tatsumi K"/>
            <person name="Tanaka K"/>
            <person name="Motone F"/>
            <person name="Kageyama Y"/>
            <person name="Nozu R"/>
            <person name="Adachi N"/>
            <person name="Nishimura O"/>
            <person name="Nakagawa R"/>
            <person name="Tanegashima C"/>
            <person name="Kiyatake I"/>
            <person name="Matsumoto R"/>
            <person name="Murakumo K"/>
            <person name="Nishida K"/>
            <person name="Terakita A"/>
            <person name="Kuratani S"/>
            <person name="Sato K"/>
            <person name="Hyodo S Kuraku.S."/>
        </authorList>
    </citation>
    <scope>NUCLEOTIDE SEQUENCE [LARGE SCALE GENOMIC DNA]</scope>
</reference>
<dbReference type="OrthoDB" id="5976910at2759"/>
<feature type="domain" description="BHLH" evidence="1">
    <location>
        <begin position="1"/>
        <end position="40"/>
    </location>
</feature>
<feature type="non-terminal residue" evidence="2">
    <location>
        <position position="1"/>
    </location>
</feature>
<accession>A0A401T840</accession>
<feature type="non-terminal residue" evidence="2">
    <location>
        <position position="51"/>
    </location>
</feature>
<dbReference type="GO" id="GO:0032502">
    <property type="term" value="P:developmental process"/>
    <property type="evidence" value="ECO:0007669"/>
    <property type="project" value="TreeGrafter"/>
</dbReference>
<dbReference type="GO" id="GO:0046983">
    <property type="term" value="F:protein dimerization activity"/>
    <property type="evidence" value="ECO:0007669"/>
    <property type="project" value="InterPro"/>
</dbReference>
<dbReference type="PROSITE" id="PS50888">
    <property type="entry name" value="BHLH"/>
    <property type="match status" value="1"/>
</dbReference>
<protein>
    <recommendedName>
        <fullName evidence="1">BHLH domain-containing protein</fullName>
    </recommendedName>
</protein>
<dbReference type="PANTHER" id="PTHR23349">
    <property type="entry name" value="BASIC HELIX-LOOP-HELIX TRANSCRIPTION FACTOR, TWIST"/>
    <property type="match status" value="1"/>
</dbReference>
<evidence type="ECO:0000259" key="1">
    <source>
        <dbReference type="PROSITE" id="PS50888"/>
    </source>
</evidence>
<dbReference type="AlphaFoldDB" id="A0A401T840"/>
<name>A0A401T840_CHIPU</name>
<organism evidence="2 3">
    <name type="scientific">Chiloscyllium punctatum</name>
    <name type="common">Brownbanded bambooshark</name>
    <name type="synonym">Hemiscyllium punctatum</name>
    <dbReference type="NCBI Taxonomy" id="137246"/>
    <lineage>
        <taxon>Eukaryota</taxon>
        <taxon>Metazoa</taxon>
        <taxon>Chordata</taxon>
        <taxon>Craniata</taxon>
        <taxon>Vertebrata</taxon>
        <taxon>Chondrichthyes</taxon>
        <taxon>Elasmobranchii</taxon>
        <taxon>Galeomorphii</taxon>
        <taxon>Galeoidea</taxon>
        <taxon>Orectolobiformes</taxon>
        <taxon>Hemiscylliidae</taxon>
        <taxon>Chiloscyllium</taxon>
    </lineage>
</organism>
<dbReference type="InterPro" id="IPR011598">
    <property type="entry name" value="bHLH_dom"/>
</dbReference>
<dbReference type="InterPro" id="IPR050283">
    <property type="entry name" value="E-box_TF_Regulators"/>
</dbReference>
<dbReference type="GO" id="GO:0000981">
    <property type="term" value="F:DNA-binding transcription factor activity, RNA polymerase II-specific"/>
    <property type="evidence" value="ECO:0007669"/>
    <property type="project" value="TreeGrafter"/>
</dbReference>
<dbReference type="SUPFAM" id="SSF47459">
    <property type="entry name" value="HLH, helix-loop-helix DNA-binding domain"/>
    <property type="match status" value="1"/>
</dbReference>